<sequence>MEEVQTLVQGLELSPTKHRLQLSMADAHELLEPFVLARFGMTDPSKSRQPQLVLLGLLIEARNCAPKMLDEIRRNPRTSLYYHDKFLTTKQDPHAATNPPTLETCSQMDRGI</sequence>
<evidence type="ECO:0000256" key="1">
    <source>
        <dbReference type="SAM" id="MobiDB-lite"/>
    </source>
</evidence>
<dbReference type="Proteomes" id="UP000235916">
    <property type="component" value="Unassembled WGS sequence"/>
</dbReference>
<feature type="region of interest" description="Disordered" evidence="1">
    <location>
        <begin position="91"/>
        <end position="112"/>
    </location>
</feature>
<accession>A0A2N8KVC8</accession>
<evidence type="ECO:0000313" key="2">
    <source>
        <dbReference type="EMBL" id="PND37390.1"/>
    </source>
</evidence>
<dbReference type="AlphaFoldDB" id="A0A2N8KVC8"/>
<feature type="compositionally biased region" description="Polar residues" evidence="1">
    <location>
        <begin position="98"/>
        <end position="112"/>
    </location>
</feature>
<organism evidence="2 3">
    <name type="scientific">Kinneretia aquatilis</name>
    <dbReference type="NCBI Taxonomy" id="2070761"/>
    <lineage>
        <taxon>Bacteria</taxon>
        <taxon>Pseudomonadati</taxon>
        <taxon>Pseudomonadota</taxon>
        <taxon>Betaproteobacteria</taxon>
        <taxon>Burkholderiales</taxon>
        <taxon>Sphaerotilaceae</taxon>
        <taxon>Roseateles</taxon>
    </lineage>
</organism>
<name>A0A2N8KVC8_9BURK</name>
<keyword evidence="3" id="KW-1185">Reference proteome</keyword>
<protein>
    <submittedName>
        <fullName evidence="2">Uncharacterized protein</fullName>
    </submittedName>
</protein>
<reference evidence="2 3" key="1">
    <citation type="submission" date="2018-01" db="EMBL/GenBank/DDBJ databases">
        <title>Draft genome sequence of Paucibacter aquatile CR182 isolated from freshwater of the Nakdong River.</title>
        <authorList>
            <person name="Choi A."/>
            <person name="Chung E.J."/>
        </authorList>
    </citation>
    <scope>NUCLEOTIDE SEQUENCE [LARGE SCALE GENOMIC DNA]</scope>
    <source>
        <strain evidence="2 3">CR182</strain>
    </source>
</reference>
<comment type="caution">
    <text evidence="2">The sequence shown here is derived from an EMBL/GenBank/DDBJ whole genome shotgun (WGS) entry which is preliminary data.</text>
</comment>
<gene>
    <name evidence="2" type="ORF">C1O66_07510</name>
</gene>
<evidence type="ECO:0000313" key="3">
    <source>
        <dbReference type="Proteomes" id="UP000235916"/>
    </source>
</evidence>
<dbReference type="EMBL" id="POSP01000003">
    <property type="protein sequence ID" value="PND37390.1"/>
    <property type="molecule type" value="Genomic_DNA"/>
</dbReference>
<proteinExistence type="predicted"/>